<organism evidence="4 5">
    <name type="scientific">Ktedonospora formicarum</name>
    <dbReference type="NCBI Taxonomy" id="2778364"/>
    <lineage>
        <taxon>Bacteria</taxon>
        <taxon>Bacillati</taxon>
        <taxon>Chloroflexota</taxon>
        <taxon>Ktedonobacteria</taxon>
        <taxon>Ktedonobacterales</taxon>
        <taxon>Ktedonobacteraceae</taxon>
        <taxon>Ktedonospora</taxon>
    </lineage>
</organism>
<keyword evidence="2" id="KW-0378">Hydrolase</keyword>
<accession>A0A8J3HVC0</accession>
<dbReference type="AlphaFoldDB" id="A0A8J3HVC0"/>
<dbReference type="Gene3D" id="3.60.21.10">
    <property type="match status" value="1"/>
</dbReference>
<reference evidence="4" key="1">
    <citation type="submission" date="2020-10" db="EMBL/GenBank/DDBJ databases">
        <title>Taxonomic study of unclassified bacteria belonging to the class Ktedonobacteria.</title>
        <authorList>
            <person name="Yabe S."/>
            <person name="Wang C.M."/>
            <person name="Zheng Y."/>
            <person name="Sakai Y."/>
            <person name="Cavaletti L."/>
            <person name="Monciardini P."/>
            <person name="Donadio S."/>
        </authorList>
    </citation>
    <scope>NUCLEOTIDE SEQUENCE</scope>
    <source>
        <strain evidence="4">SOSP1-1</strain>
    </source>
</reference>
<dbReference type="GO" id="GO:0008758">
    <property type="term" value="F:UDP-2,3-diacylglucosamine hydrolase activity"/>
    <property type="evidence" value="ECO:0007669"/>
    <property type="project" value="TreeGrafter"/>
</dbReference>
<dbReference type="Proteomes" id="UP000612362">
    <property type="component" value="Unassembled WGS sequence"/>
</dbReference>
<comment type="caution">
    <text evidence="4">The sequence shown here is derived from an EMBL/GenBank/DDBJ whole genome shotgun (WGS) entry which is preliminary data.</text>
</comment>
<dbReference type="PANTHER" id="PTHR31302:SF31">
    <property type="entry name" value="PHOSPHODIESTERASE YAEI"/>
    <property type="match status" value="1"/>
</dbReference>
<dbReference type="EMBL" id="BNJF01000001">
    <property type="protein sequence ID" value="GHO43911.1"/>
    <property type="molecule type" value="Genomic_DNA"/>
</dbReference>
<evidence type="ECO:0000313" key="4">
    <source>
        <dbReference type="EMBL" id="GHO43911.1"/>
    </source>
</evidence>
<dbReference type="RefSeq" id="WP_220193356.1">
    <property type="nucleotide sequence ID" value="NZ_BNJF01000001.1"/>
</dbReference>
<keyword evidence="5" id="KW-1185">Reference proteome</keyword>
<dbReference type="GO" id="GO:0016020">
    <property type="term" value="C:membrane"/>
    <property type="evidence" value="ECO:0007669"/>
    <property type="project" value="GOC"/>
</dbReference>
<dbReference type="GO" id="GO:0009245">
    <property type="term" value="P:lipid A biosynthetic process"/>
    <property type="evidence" value="ECO:0007669"/>
    <property type="project" value="TreeGrafter"/>
</dbReference>
<dbReference type="CDD" id="cd07385">
    <property type="entry name" value="MPP_YkuE_C"/>
    <property type="match status" value="1"/>
</dbReference>
<dbReference type="InterPro" id="IPR051158">
    <property type="entry name" value="Metallophosphoesterase_sf"/>
</dbReference>
<dbReference type="InterPro" id="IPR029052">
    <property type="entry name" value="Metallo-depent_PP-like"/>
</dbReference>
<name>A0A8J3HVC0_9CHLR</name>
<keyword evidence="1" id="KW-0479">Metal-binding</keyword>
<evidence type="ECO:0000259" key="3">
    <source>
        <dbReference type="Pfam" id="PF00149"/>
    </source>
</evidence>
<dbReference type="Pfam" id="PF00149">
    <property type="entry name" value="Metallophos"/>
    <property type="match status" value="1"/>
</dbReference>
<feature type="domain" description="Calcineurin-like phosphoesterase" evidence="3">
    <location>
        <begin position="50"/>
        <end position="225"/>
    </location>
</feature>
<evidence type="ECO:0000256" key="1">
    <source>
        <dbReference type="ARBA" id="ARBA00022723"/>
    </source>
</evidence>
<dbReference type="SUPFAM" id="SSF56300">
    <property type="entry name" value="Metallo-dependent phosphatases"/>
    <property type="match status" value="1"/>
</dbReference>
<dbReference type="PANTHER" id="PTHR31302">
    <property type="entry name" value="TRANSMEMBRANE PROTEIN WITH METALLOPHOSPHOESTERASE DOMAIN-RELATED"/>
    <property type="match status" value="1"/>
</dbReference>
<protein>
    <submittedName>
        <fullName evidence="4">Putative metallophosphoesterase YkuE</fullName>
    </submittedName>
</protein>
<gene>
    <name evidence="4" type="primary">ykuE</name>
    <name evidence="4" type="ORF">KSX_20740</name>
</gene>
<dbReference type="InterPro" id="IPR004843">
    <property type="entry name" value="Calcineurin-like_PHP"/>
</dbReference>
<evidence type="ECO:0000313" key="5">
    <source>
        <dbReference type="Proteomes" id="UP000612362"/>
    </source>
</evidence>
<sequence length="288" mass="32219">MIVAGAVLIGAVGAIGGIGYYARRIEPAWIDVNAISLRLPRLDVAFDGYRIVHISDIHADMTWMGYKRLSRIIQLINKQEPDMVVITGDFVSAYQEQALETMTALRFLHARDGIFAVFGNHDHRMKEHGLTYLRARFQEYGIHEMTGVVHTLERAGSKLHLLGFDDLFAQRRTLPRAVYREQFTTLMEKVPEEGAAILLVHEPDFADLAAESGRIDLQLSGHSHGGQVRLPFRGALVLPALGRKYSCGLYRVGSMWQYTTRGLGTTAPQVRLNCRPEITVITCRSDAS</sequence>
<evidence type="ECO:0000256" key="2">
    <source>
        <dbReference type="ARBA" id="ARBA00022801"/>
    </source>
</evidence>
<proteinExistence type="predicted"/>
<dbReference type="GO" id="GO:0046872">
    <property type="term" value="F:metal ion binding"/>
    <property type="evidence" value="ECO:0007669"/>
    <property type="project" value="UniProtKB-KW"/>
</dbReference>